<evidence type="ECO:0000256" key="3">
    <source>
        <dbReference type="ARBA" id="ARBA00020683"/>
    </source>
</evidence>
<proteinExistence type="inferred from homology"/>
<gene>
    <name evidence="9" type="ORF">P5673_004876</name>
</gene>
<dbReference type="PANTHER" id="PTHR15454">
    <property type="entry name" value="NISCHARIN RELATED"/>
    <property type="match status" value="1"/>
</dbReference>
<keyword evidence="4" id="KW-0963">Cytoplasm</keyword>
<dbReference type="CDD" id="cd04371">
    <property type="entry name" value="DEP"/>
    <property type="match status" value="1"/>
</dbReference>
<protein>
    <recommendedName>
        <fullName evidence="3">Serine/threonine-protein kinase 11-interacting protein</fullName>
    </recommendedName>
</protein>
<dbReference type="Gene3D" id="3.80.10.10">
    <property type="entry name" value="Ribonuclease Inhibitor"/>
    <property type="match status" value="2"/>
</dbReference>
<dbReference type="Pfam" id="PF13855">
    <property type="entry name" value="LRR_8"/>
    <property type="match status" value="1"/>
</dbReference>
<evidence type="ECO:0000256" key="7">
    <source>
        <dbReference type="SAM" id="MobiDB-lite"/>
    </source>
</evidence>
<dbReference type="Pfam" id="PF23142">
    <property type="entry name" value="PH_PLEKHM2"/>
    <property type="match status" value="1"/>
</dbReference>
<sequence length="1505" mass="168530">MQYHRGHEHLVKLSSLLQSHGDPILSKRSTLCLTATSLVFLNNCFEIVNSGQQGVSKEATEQIGGSDTDKEAILFLLDFLRKTPTLRLVNGACLHFDGLVNISCFRALQVLEIKKVPVGLIQGFQALRPQLKTLICTRSLISLNEVFVHCGGGQLNASFVWPHLENVDFSYNGIELFDDSVKLLPQVRVLNLSYNRIQHKEDEESLAFQHLSEVQHLNLGFNQIDSIPVAPSQGGVIKFQLTTLILRNNNLQNIKGIEVFNKLRHLDLSFNCVSTVSELTPLAHLHDLISLYLQGNPVSFFPFYRRATIASLYPVPRVEPIQIDGKPLDSDENVLLGRNVQPVSMLSYIPETQVAPNPHVIEVRKADEDIAESSESLDETDGTARKRRQKVMFVNNVKFVYVKSKERKRKKAKRVVAREIDFEEESAEDHTTTTTSCPTPTEQFLEHAEDVEKLKILRQLGGEGWLPTIAQVVPDPAVQITSPESKQEKASSLVNSGSVPSLSDDKLEIISPSSSTSAISDGDISDAHHYLVTRISERGSEDSDAVPLFLTLKDQFVVEKNFTGKVVSQLETSRLRDVHISKSEDDRSLVHLEFVYLNVERRTRDYVMESYEEAIQFEDILKPFSTENKQITELVAERFQCLKCSTMFTQSRGSLDDLCPDCNSCMTVLVSSPEQNKRALLPAPPLWNIGDCRKEHAGASSLNKSSIKTLNSEMNATSLINITSSSSSSSFFEADDQLTAQDAVKGDIENGPKLNGLLADEKEQARNTQETEESPGLISESRDTVDGFHNDVPDHSLMTLDNGVSYVDNDQVSKSLRKNFVIHSSEKYRVASKNEKYVLTKKTLNSTRVRTSALSNSLKVSKVSNSSLETQGGKKVNGSTNGASIRSNSGENMLNGDKNSGDLDLESRDTVPKLRGTESKSQDIHRKLSGHNRVTEQPLSRSLPAYRNAALESNLRESPSRNRSKQSHVSEQRKSRQNTNSNATTQNSGQQGSTPTSLSRSPTPKIFFSNLINRLGSRLSGNSPHSSSEESPSSSSASSRASTPTIEQNVVLSFRLSADEFQTYDHKLKLYFELSLFRWTKYEEFSCLLKAPVVIYGNSEETQSLLVSSNIMFYLCRFALRGSGTPEECLTPLVSHPLDDLKFIDSGLGGQSFRVEFSPPGGCYEFLVRDRDRCEKFLSLFLDNVQRAKAKAGSKLVVINRPHPQTIEHIRSQVLGKKVEDFNSMGERFRQQLTLFTDPPLIKDRKSLLRTYSSCFVGREFVDWMVRVREAESRDEAVDLGQRLLDAGAVEHASKEHQFEDKDQYYRFTENDVTLEQSFAGDSIPDLDTEIVLFIMAHRCTDAAKHNRSLDPVSVVVSRSHIAIVKQNLQWPVPRYTDMPQDFKGPSFVCLARHKINDVTSLDFYEDNPCFMGISITDEDAPADVAKSQWIIKTETVSTLSSLVKVMKEPWEKQFGVDMQKNLYPSITIETLNCDEVDVSLEGAFKSGDQICHPLTEIRILDREM</sequence>
<dbReference type="Pfam" id="PF25624">
    <property type="entry name" value="PH_S11IP_C"/>
    <property type="match status" value="1"/>
</dbReference>
<dbReference type="SMART" id="SM00369">
    <property type="entry name" value="LRR_TYP"/>
    <property type="match status" value="3"/>
</dbReference>
<feature type="compositionally biased region" description="Basic and acidic residues" evidence="7">
    <location>
        <begin position="899"/>
        <end position="926"/>
    </location>
</feature>
<reference evidence="9" key="2">
    <citation type="journal article" date="2023" name="Science">
        <title>Genomic signatures of disease resistance in endangered staghorn corals.</title>
        <authorList>
            <person name="Vollmer S.V."/>
            <person name="Selwyn J.D."/>
            <person name="Despard B.A."/>
            <person name="Roesel C.L."/>
        </authorList>
    </citation>
    <scope>NUCLEOTIDE SEQUENCE</scope>
    <source>
        <strain evidence="9">K2</strain>
    </source>
</reference>
<dbReference type="SUPFAM" id="SSF46785">
    <property type="entry name" value="Winged helix' DNA-binding domain"/>
    <property type="match status" value="1"/>
</dbReference>
<feature type="region of interest" description="Disordered" evidence="7">
    <location>
        <begin position="480"/>
        <end position="499"/>
    </location>
</feature>
<dbReference type="SMART" id="SM00049">
    <property type="entry name" value="DEP"/>
    <property type="match status" value="1"/>
</dbReference>
<dbReference type="GO" id="GO:0035556">
    <property type="term" value="P:intracellular signal transduction"/>
    <property type="evidence" value="ECO:0007669"/>
    <property type="project" value="InterPro"/>
</dbReference>
<feature type="region of interest" description="Disordered" evidence="7">
    <location>
        <begin position="861"/>
        <end position="1003"/>
    </location>
</feature>
<dbReference type="InterPro" id="IPR036390">
    <property type="entry name" value="WH_DNA-bd_sf"/>
</dbReference>
<dbReference type="InterPro" id="IPR057676">
    <property type="entry name" value="PH_S11IP_C"/>
</dbReference>
<dbReference type="Pfam" id="PF25357">
    <property type="entry name" value="PH_S11IP"/>
    <property type="match status" value="1"/>
</dbReference>
<feature type="region of interest" description="Disordered" evidence="7">
    <location>
        <begin position="747"/>
        <end position="784"/>
    </location>
</feature>
<reference evidence="9" key="1">
    <citation type="journal article" date="2023" name="G3 (Bethesda)">
        <title>Whole genome assembly and annotation of the endangered Caribbean coral Acropora cervicornis.</title>
        <authorList>
            <person name="Selwyn J.D."/>
            <person name="Vollmer S.V."/>
        </authorList>
    </citation>
    <scope>NUCLEOTIDE SEQUENCE</scope>
    <source>
        <strain evidence="9">K2</strain>
    </source>
</reference>
<dbReference type="InterPro" id="IPR032675">
    <property type="entry name" value="LRR_dom_sf"/>
</dbReference>
<dbReference type="InterPro" id="IPR057288">
    <property type="entry name" value="PH_PLEKHM2"/>
</dbReference>
<evidence type="ECO:0000256" key="4">
    <source>
        <dbReference type="ARBA" id="ARBA00022490"/>
    </source>
</evidence>
<evidence type="ECO:0000256" key="2">
    <source>
        <dbReference type="ARBA" id="ARBA00008771"/>
    </source>
</evidence>
<dbReference type="GO" id="GO:0005737">
    <property type="term" value="C:cytoplasm"/>
    <property type="evidence" value="ECO:0007669"/>
    <property type="project" value="UniProtKB-SubCell"/>
</dbReference>
<evidence type="ECO:0000256" key="6">
    <source>
        <dbReference type="ARBA" id="ARBA00022737"/>
    </source>
</evidence>
<dbReference type="InterPro" id="IPR003591">
    <property type="entry name" value="Leu-rich_rpt_typical-subtyp"/>
</dbReference>
<evidence type="ECO:0000259" key="8">
    <source>
        <dbReference type="PROSITE" id="PS50186"/>
    </source>
</evidence>
<dbReference type="InterPro" id="IPR057292">
    <property type="entry name" value="PH_S11IP"/>
</dbReference>
<keyword evidence="10" id="KW-1185">Reference proteome</keyword>
<feature type="domain" description="DEP" evidence="8">
    <location>
        <begin position="1242"/>
        <end position="1310"/>
    </location>
</feature>
<dbReference type="InterPro" id="IPR001611">
    <property type="entry name" value="Leu-rich_rpt"/>
</dbReference>
<dbReference type="Gene3D" id="1.10.10.10">
    <property type="entry name" value="Winged helix-like DNA-binding domain superfamily/Winged helix DNA-binding domain"/>
    <property type="match status" value="1"/>
</dbReference>
<feature type="compositionally biased region" description="Low complexity" evidence="7">
    <location>
        <begin position="977"/>
        <end position="1003"/>
    </location>
</feature>
<keyword evidence="5" id="KW-0433">Leucine-rich repeat</keyword>
<dbReference type="EMBL" id="JARQWQ010000008">
    <property type="protein sequence ID" value="KAK2570121.1"/>
    <property type="molecule type" value="Genomic_DNA"/>
</dbReference>
<accession>A0AAD9VD59</accession>
<feature type="region of interest" description="Disordered" evidence="7">
    <location>
        <begin position="1018"/>
        <end position="1042"/>
    </location>
</feature>
<dbReference type="PANTHER" id="PTHR15454:SF69">
    <property type="entry name" value="SERINE_THREONINE-PROTEIN KINASE 11-INTERACTING PROTEIN"/>
    <property type="match status" value="1"/>
</dbReference>
<evidence type="ECO:0000313" key="9">
    <source>
        <dbReference type="EMBL" id="KAK2570121.1"/>
    </source>
</evidence>
<dbReference type="GO" id="GO:0016301">
    <property type="term" value="F:kinase activity"/>
    <property type="evidence" value="ECO:0007669"/>
    <property type="project" value="UniProtKB-KW"/>
</dbReference>
<dbReference type="Proteomes" id="UP001249851">
    <property type="component" value="Unassembled WGS sequence"/>
</dbReference>
<comment type="subcellular location">
    <subcellularLocation>
        <location evidence="1">Cytoplasm</location>
    </subcellularLocation>
</comment>
<keyword evidence="9" id="KW-0808">Transferase</keyword>
<comment type="caution">
    <text evidence="9">The sequence shown here is derived from an EMBL/GenBank/DDBJ whole genome shotgun (WGS) entry which is preliminary data.</text>
</comment>
<feature type="compositionally biased region" description="Polar residues" evidence="7">
    <location>
        <begin position="877"/>
        <end position="892"/>
    </location>
</feature>
<evidence type="ECO:0000313" key="10">
    <source>
        <dbReference type="Proteomes" id="UP001249851"/>
    </source>
</evidence>
<dbReference type="InterPro" id="IPR036388">
    <property type="entry name" value="WH-like_DNA-bd_sf"/>
</dbReference>
<organism evidence="9 10">
    <name type="scientific">Acropora cervicornis</name>
    <name type="common">Staghorn coral</name>
    <dbReference type="NCBI Taxonomy" id="6130"/>
    <lineage>
        <taxon>Eukaryota</taxon>
        <taxon>Metazoa</taxon>
        <taxon>Cnidaria</taxon>
        <taxon>Anthozoa</taxon>
        <taxon>Hexacorallia</taxon>
        <taxon>Scleractinia</taxon>
        <taxon>Astrocoeniina</taxon>
        <taxon>Acroporidae</taxon>
        <taxon>Acropora</taxon>
    </lineage>
</organism>
<feature type="compositionally biased region" description="Low complexity" evidence="7">
    <location>
        <begin position="1023"/>
        <end position="1042"/>
    </location>
</feature>
<name>A0AAD9VD59_ACRCE</name>
<keyword evidence="9" id="KW-0418">Kinase</keyword>
<dbReference type="Pfam" id="PF00610">
    <property type="entry name" value="DEP"/>
    <property type="match status" value="1"/>
</dbReference>
<dbReference type="InterPro" id="IPR031782">
    <property type="entry name" value="LIP1_N"/>
</dbReference>
<keyword evidence="6" id="KW-0677">Repeat</keyword>
<dbReference type="InterPro" id="IPR000591">
    <property type="entry name" value="DEP_dom"/>
</dbReference>
<comment type="similarity">
    <text evidence="2">Belongs to the STK11IP family.</text>
</comment>
<dbReference type="SUPFAM" id="SSF52075">
    <property type="entry name" value="Outer arm dynein light chain 1"/>
    <property type="match status" value="1"/>
</dbReference>
<dbReference type="PROSITE" id="PS51450">
    <property type="entry name" value="LRR"/>
    <property type="match status" value="3"/>
</dbReference>
<evidence type="ECO:0000256" key="1">
    <source>
        <dbReference type="ARBA" id="ARBA00004496"/>
    </source>
</evidence>
<dbReference type="PROSITE" id="PS50186">
    <property type="entry name" value="DEP"/>
    <property type="match status" value="1"/>
</dbReference>
<dbReference type="Pfam" id="PF15904">
    <property type="entry name" value="LIP1"/>
    <property type="match status" value="1"/>
</dbReference>
<evidence type="ECO:0000256" key="5">
    <source>
        <dbReference type="ARBA" id="ARBA00022614"/>
    </source>
</evidence>